<feature type="compositionally biased region" description="Basic residues" evidence="10">
    <location>
        <begin position="1187"/>
        <end position="1196"/>
    </location>
</feature>
<feature type="compositionally biased region" description="Low complexity" evidence="10">
    <location>
        <begin position="59"/>
        <end position="69"/>
    </location>
</feature>
<evidence type="ECO:0000256" key="1">
    <source>
        <dbReference type="ARBA" id="ARBA00004162"/>
    </source>
</evidence>
<gene>
    <name evidence="13" type="ORF">D0Y65_017996</name>
    <name evidence="12" type="ORF">glysoja_046251</name>
</gene>
<evidence type="ECO:0000256" key="4">
    <source>
        <dbReference type="ARBA" id="ARBA00022692"/>
    </source>
</evidence>
<feature type="region of interest" description="Disordered" evidence="10">
    <location>
        <begin position="353"/>
        <end position="711"/>
    </location>
</feature>
<evidence type="ECO:0000256" key="2">
    <source>
        <dbReference type="ARBA" id="ARBA00004389"/>
    </source>
</evidence>
<feature type="compositionally biased region" description="Basic and acidic residues" evidence="10">
    <location>
        <begin position="10"/>
        <end position="22"/>
    </location>
</feature>
<evidence type="ECO:0000256" key="6">
    <source>
        <dbReference type="ARBA" id="ARBA00022989"/>
    </source>
</evidence>
<accession>A0A0B2QI16</accession>
<keyword evidence="8 11" id="KW-0472">Membrane</keyword>
<dbReference type="GO" id="GO:0005886">
    <property type="term" value="C:plasma membrane"/>
    <property type="evidence" value="ECO:0007669"/>
    <property type="project" value="UniProtKB-SubCell"/>
</dbReference>
<keyword evidence="7" id="KW-0175">Coiled coil</keyword>
<evidence type="ECO:0000256" key="10">
    <source>
        <dbReference type="SAM" id="MobiDB-lite"/>
    </source>
</evidence>
<feature type="compositionally biased region" description="Basic and acidic residues" evidence="10">
    <location>
        <begin position="1089"/>
        <end position="1099"/>
    </location>
</feature>
<feature type="transmembrane region" description="Helical" evidence="11">
    <location>
        <begin position="1264"/>
        <end position="1281"/>
    </location>
</feature>
<dbReference type="Gramene" id="XM_028384801.1">
    <property type="protein sequence ID" value="XP_028240602.1"/>
    <property type="gene ID" value="LOC114419156"/>
</dbReference>
<proteinExistence type="inferred from homology"/>
<protein>
    <submittedName>
        <fullName evidence="13">Proton pump-interactor BIP131</fullName>
    </submittedName>
    <submittedName>
        <fullName evidence="12">S-antigen protein</fullName>
    </submittedName>
</protein>
<feature type="region of interest" description="Disordered" evidence="10">
    <location>
        <begin position="174"/>
        <end position="316"/>
    </location>
</feature>
<evidence type="ECO:0000313" key="13">
    <source>
        <dbReference type="EMBL" id="RZC03153.1"/>
    </source>
</evidence>
<dbReference type="InterPro" id="IPR055282">
    <property type="entry name" value="PPI1-4"/>
</dbReference>
<keyword evidence="4 11" id="KW-0812">Transmembrane</keyword>
<feature type="compositionally biased region" description="Polar residues" evidence="10">
    <location>
        <begin position="615"/>
        <end position="628"/>
    </location>
</feature>
<dbReference type="GO" id="GO:0005789">
    <property type="term" value="C:endoplasmic reticulum membrane"/>
    <property type="evidence" value="ECO:0007669"/>
    <property type="project" value="UniProtKB-SubCell"/>
</dbReference>
<evidence type="ECO:0000256" key="3">
    <source>
        <dbReference type="ARBA" id="ARBA00022475"/>
    </source>
</evidence>
<evidence type="ECO:0000256" key="8">
    <source>
        <dbReference type="ARBA" id="ARBA00023136"/>
    </source>
</evidence>
<feature type="compositionally biased region" description="Basic and acidic residues" evidence="10">
    <location>
        <begin position="1224"/>
        <end position="1233"/>
    </location>
</feature>
<feature type="compositionally biased region" description="Basic and acidic residues" evidence="10">
    <location>
        <begin position="219"/>
        <end position="240"/>
    </location>
</feature>
<dbReference type="SMR" id="A0A0B2QI16"/>
<keyword evidence="14" id="KW-1185">Reference proteome</keyword>
<feature type="compositionally biased region" description="Polar residues" evidence="10">
    <location>
        <begin position="365"/>
        <end position="381"/>
    </location>
</feature>
<keyword evidence="3" id="KW-1003">Cell membrane</keyword>
<feature type="compositionally biased region" description="Polar residues" evidence="10">
    <location>
        <begin position="82"/>
        <end position="95"/>
    </location>
</feature>
<reference evidence="13 14" key="2">
    <citation type="submission" date="2018-09" db="EMBL/GenBank/DDBJ databases">
        <title>A high-quality reference genome of wild soybean provides a powerful tool to mine soybean genomes.</title>
        <authorList>
            <person name="Xie M."/>
            <person name="Chung C.Y.L."/>
            <person name="Li M.-W."/>
            <person name="Wong F.-L."/>
            <person name="Chan T.-F."/>
            <person name="Lam H.-M."/>
        </authorList>
    </citation>
    <scope>NUCLEOTIDE SEQUENCE [LARGE SCALE GENOMIC DNA]</scope>
    <source>
        <strain evidence="14">cv. W05</strain>
        <tissue evidence="13">Hypocotyl of etiolated seedlings</tissue>
    </source>
</reference>
<feature type="compositionally biased region" description="Polar residues" evidence="10">
    <location>
        <begin position="1210"/>
        <end position="1219"/>
    </location>
</feature>
<feature type="compositionally biased region" description="Basic and acidic residues" evidence="10">
    <location>
        <begin position="850"/>
        <end position="861"/>
    </location>
</feature>
<dbReference type="PANTHER" id="PTHR32219:SF3">
    <property type="entry name" value="CALPONIN-LIKE DOMAIN PROTEIN"/>
    <property type="match status" value="1"/>
</dbReference>
<sequence>MTEEQVVNVRGEESDSGNDHGSVKANGVAHGVGGDSDLAADNNGAASSGKNCNDAVSNGTAEEGTETATVDVVSREDELKSADSQNGMGSVQNGVVDNDDKSANAVAEELVTDHEEYVVVGDSDVQNGDDVTANGVEECEMLDGAEASGDENGVVVEGEEDVCQSDREFECVDVHDDVTATTDENGGNGNDVQGRSESVSDKDVNKRGESENVVSADVSDEKDIVTDGDHDVEEVVEKNEVPVVVDGGSASTDVKECEPEDAQNSLEKGQVESVSGLAEPVLEPSECTEENEIAVEGEPGSKLERSEEEAGSEIVPEGEILTALSCTDVSDIAVESDGEPSVDVCVMKSNAVESDVDVHELKNSAVDSESEPSNGAVQSEIVSEMKNNTEEREAEPSNGAVDCEAELPNGAVESEAEPSTSAVESEAEPSNGVVERETKPSSGAVERETEPSNGAVESVAEPSNGAIDSEAEPSNGTVEREAAPSNGAVEREAAPSNGVVEREAVPSNGAVESEVEPSNGAVDSEAESSNVAVESEAESSNVAVESEAESSNGAVESVAEPSNDAVESGAEPSQGAVESEAEPSNGAVESEADPSNGVAESENEPSVDVCETKNDAVNSEAETSSGGLQSEKEASVVSEMKNNAVESEAEHSKGAVECEAQPFVDVSQKKTDTIEGEAELSVKGGLSVEGEGSNQGDEDSRPASDALDGQNVGAEVVEKPFYYLIRVPRYDDDGNMKEKIRNALHQVEEKSKIRDAIRAESQTIKASCKDFDQEFRAAIAAHRAARDLLKSKRQEMDSVQSTMNRLNNAISVGDIDGKIRSMEHMIEHETLPLNKEKQLIREIKQLKQNREELSSNMKRQDQSQQSLENKDDNIEEHFKHLQLLKKEMEVLRNNVLKSDAETKAAKKKYNDECDKLNELLARFRAADDTRQEAYAKLLALKKQLHEKSKNFWEYRDAATKAQELAAGGKKEELQCFCVDEVERIMELWNKNDEFRRDYVRCNTRSTLRRLQTLDGRSLGPDEEPLVMPNAITERASKNIPMVSNTTMEQEKKSPRESVNVKDEPDSKVVAQRTETSQTTKAKKPTKPAPLEKHVARWGDESDEDEDKDKNEEEPVRTKEEEELILKAEKARKEEEEAKLKEKRRLEEIEKAKEALQRKKRNAEKAQQRAALKAQKEAELKEKEREKRAKKKERRKTSSAVTAENTEQESAHTTETLTSVEESDLTEKPAEVTKKPQKPSQFTRQTKVKSVPAALRNRAKRRIQPWMWVLIAVVVVVALFYVGNSSSLRSSLEGFGY</sequence>
<keyword evidence="5" id="KW-0256">Endoplasmic reticulum</keyword>
<dbReference type="Proteomes" id="UP000053555">
    <property type="component" value="Unassembled WGS sequence"/>
</dbReference>
<name>A0A0B2QI16_GLYSO</name>
<evidence type="ECO:0000313" key="14">
    <source>
        <dbReference type="Proteomes" id="UP000289340"/>
    </source>
</evidence>
<feature type="compositionally biased region" description="Basic and acidic residues" evidence="10">
    <location>
        <begin position="1173"/>
        <end position="1186"/>
    </location>
</feature>
<feature type="compositionally biased region" description="Polar residues" evidence="10">
    <location>
        <begin position="44"/>
        <end position="58"/>
    </location>
</feature>
<feature type="compositionally biased region" description="Basic and acidic residues" evidence="10">
    <location>
        <begin position="1107"/>
        <end position="1166"/>
    </location>
</feature>
<keyword evidence="6 11" id="KW-1133">Transmembrane helix</keyword>
<evidence type="ECO:0000313" key="12">
    <source>
        <dbReference type="EMBL" id="KHN19392.1"/>
    </source>
</evidence>
<evidence type="ECO:0000256" key="11">
    <source>
        <dbReference type="SAM" id="Phobius"/>
    </source>
</evidence>
<evidence type="ECO:0000256" key="5">
    <source>
        <dbReference type="ARBA" id="ARBA00022824"/>
    </source>
</evidence>
<feature type="compositionally biased region" description="Basic and acidic residues" evidence="10">
    <location>
        <begin position="198"/>
        <end position="210"/>
    </location>
</feature>
<evidence type="ECO:0000256" key="9">
    <source>
        <dbReference type="ARBA" id="ARBA00038080"/>
    </source>
</evidence>
<feature type="region of interest" description="Disordered" evidence="10">
    <location>
        <begin position="1"/>
        <end position="99"/>
    </location>
</feature>
<feature type="region of interest" description="Disordered" evidence="10">
    <location>
        <begin position="850"/>
        <end position="871"/>
    </location>
</feature>
<organism evidence="12">
    <name type="scientific">Glycine soja</name>
    <name type="common">Wild soybean</name>
    <dbReference type="NCBI Taxonomy" id="3848"/>
    <lineage>
        <taxon>Eukaryota</taxon>
        <taxon>Viridiplantae</taxon>
        <taxon>Streptophyta</taxon>
        <taxon>Embryophyta</taxon>
        <taxon>Tracheophyta</taxon>
        <taxon>Spermatophyta</taxon>
        <taxon>Magnoliopsida</taxon>
        <taxon>eudicotyledons</taxon>
        <taxon>Gunneridae</taxon>
        <taxon>Pentapetalae</taxon>
        <taxon>rosids</taxon>
        <taxon>fabids</taxon>
        <taxon>Fabales</taxon>
        <taxon>Fabaceae</taxon>
        <taxon>Papilionoideae</taxon>
        <taxon>50 kb inversion clade</taxon>
        <taxon>NPAAA clade</taxon>
        <taxon>indigoferoid/millettioid clade</taxon>
        <taxon>Phaseoleae</taxon>
        <taxon>Glycine</taxon>
        <taxon>Glycine subgen. Soja</taxon>
    </lineage>
</organism>
<evidence type="ECO:0000256" key="7">
    <source>
        <dbReference type="ARBA" id="ARBA00023054"/>
    </source>
</evidence>
<feature type="compositionally biased region" description="Basic and acidic residues" evidence="10">
    <location>
        <begin position="434"/>
        <end position="450"/>
    </location>
</feature>
<feature type="compositionally biased region" description="Basic and acidic residues" evidence="10">
    <location>
        <begin position="1048"/>
        <end position="1066"/>
    </location>
</feature>
<reference evidence="12" key="1">
    <citation type="submission" date="2014-07" db="EMBL/GenBank/DDBJ databases">
        <title>Identification of a novel salt tolerance gene in wild soybean by whole-genome sequencing.</title>
        <authorList>
            <person name="Lam H.-M."/>
            <person name="Qi X."/>
            <person name="Li M.-W."/>
            <person name="Liu X."/>
            <person name="Xie M."/>
            <person name="Ni M."/>
            <person name="Xu X."/>
        </authorList>
    </citation>
    <scope>NUCLEOTIDE SEQUENCE [LARGE SCALE GENOMIC DNA]</scope>
    <source>
        <tissue evidence="12">Root</tissue>
    </source>
</reference>
<comment type="subcellular location">
    <subcellularLocation>
        <location evidence="1">Cell membrane</location>
        <topology evidence="1">Single-pass membrane protein</topology>
    </subcellularLocation>
    <subcellularLocation>
        <location evidence="2">Endoplasmic reticulum membrane</location>
        <topology evidence="2">Single-pass membrane protein</topology>
    </subcellularLocation>
</comment>
<dbReference type="PANTHER" id="PTHR32219">
    <property type="entry name" value="RNA-BINDING PROTEIN YLMH-RELATED"/>
    <property type="match status" value="1"/>
</dbReference>
<feature type="compositionally biased region" description="Acidic residues" evidence="10">
    <location>
        <begin position="286"/>
        <end position="295"/>
    </location>
</feature>
<comment type="similarity">
    <text evidence="9">Belongs to the plant Proton pump-interactor protein family.</text>
</comment>
<feature type="compositionally biased region" description="Low complexity" evidence="10">
    <location>
        <begin position="521"/>
        <end position="560"/>
    </location>
</feature>
<dbReference type="EMBL" id="KN659085">
    <property type="protein sequence ID" value="KHN19392.1"/>
    <property type="molecule type" value="Genomic_DNA"/>
</dbReference>
<dbReference type="EMBL" id="QZWG01000007">
    <property type="protein sequence ID" value="RZC03153.1"/>
    <property type="molecule type" value="Genomic_DNA"/>
</dbReference>
<feature type="region of interest" description="Disordered" evidence="10">
    <location>
        <begin position="1012"/>
        <end position="1246"/>
    </location>
</feature>
<dbReference type="Proteomes" id="UP000289340">
    <property type="component" value="Chromosome 7"/>
</dbReference>